<dbReference type="SUPFAM" id="SSF54593">
    <property type="entry name" value="Glyoxalase/Bleomycin resistance protein/Dihydroxybiphenyl dioxygenase"/>
    <property type="match status" value="1"/>
</dbReference>
<sequence length="139" mass="14910">MTAFRFHHLSISVADLSKQEAWYRDALGLTTVEERLELPEAGVRTAVLSDGAGLRVEFTERSGSEPVVHADPFAATASQTFTHLALQVADLDAAFERLIAEHGAEVVSSPAAGVTAGMRYAYVHDPEGNLLELIETSAS</sequence>
<dbReference type="InterPro" id="IPR029068">
    <property type="entry name" value="Glyas_Bleomycin-R_OHBP_Dase"/>
</dbReference>
<evidence type="ECO:0000313" key="4">
    <source>
        <dbReference type="Proteomes" id="UP001500542"/>
    </source>
</evidence>
<organism evidence="3 4">
    <name type="scientific">Kribbella koreensis</name>
    <dbReference type="NCBI Taxonomy" id="57909"/>
    <lineage>
        <taxon>Bacteria</taxon>
        <taxon>Bacillati</taxon>
        <taxon>Actinomycetota</taxon>
        <taxon>Actinomycetes</taxon>
        <taxon>Propionibacteriales</taxon>
        <taxon>Kribbellaceae</taxon>
        <taxon>Kribbella</taxon>
    </lineage>
</organism>
<comment type="caution">
    <text evidence="3">The sequence shown here is derived from an EMBL/GenBank/DDBJ whole genome shotgun (WGS) entry which is preliminary data.</text>
</comment>
<evidence type="ECO:0000313" key="3">
    <source>
        <dbReference type="EMBL" id="GAA0955922.1"/>
    </source>
</evidence>
<dbReference type="RefSeq" id="WP_343978906.1">
    <property type="nucleotide sequence ID" value="NZ_BAAAHK010000017.1"/>
</dbReference>
<evidence type="ECO:0000259" key="2">
    <source>
        <dbReference type="PROSITE" id="PS51819"/>
    </source>
</evidence>
<dbReference type="Pfam" id="PF00903">
    <property type="entry name" value="Glyoxalase"/>
    <property type="match status" value="1"/>
</dbReference>
<reference evidence="4" key="1">
    <citation type="journal article" date="2019" name="Int. J. Syst. Evol. Microbiol.">
        <title>The Global Catalogue of Microorganisms (GCM) 10K type strain sequencing project: providing services to taxonomists for standard genome sequencing and annotation.</title>
        <authorList>
            <consortium name="The Broad Institute Genomics Platform"/>
            <consortium name="The Broad Institute Genome Sequencing Center for Infectious Disease"/>
            <person name="Wu L."/>
            <person name="Ma J."/>
        </authorList>
    </citation>
    <scope>NUCLEOTIDE SEQUENCE [LARGE SCALE GENOMIC DNA]</scope>
    <source>
        <strain evidence="4">JCM 10977</strain>
    </source>
</reference>
<dbReference type="PANTHER" id="PTHR43048:SF3">
    <property type="entry name" value="METHYLMALONYL-COA EPIMERASE, MITOCHONDRIAL"/>
    <property type="match status" value="1"/>
</dbReference>
<keyword evidence="4" id="KW-1185">Reference proteome</keyword>
<dbReference type="InterPro" id="IPR051785">
    <property type="entry name" value="MMCE/EMCE_epimerase"/>
</dbReference>
<dbReference type="InterPro" id="IPR037523">
    <property type="entry name" value="VOC_core"/>
</dbReference>
<dbReference type="EMBL" id="BAAAHK010000017">
    <property type="protein sequence ID" value="GAA0955922.1"/>
    <property type="molecule type" value="Genomic_DNA"/>
</dbReference>
<evidence type="ECO:0000256" key="1">
    <source>
        <dbReference type="ARBA" id="ARBA00022723"/>
    </source>
</evidence>
<dbReference type="CDD" id="cd06587">
    <property type="entry name" value="VOC"/>
    <property type="match status" value="1"/>
</dbReference>
<proteinExistence type="predicted"/>
<feature type="domain" description="VOC" evidence="2">
    <location>
        <begin position="5"/>
        <end position="136"/>
    </location>
</feature>
<name>A0ABP4BW55_9ACTN</name>
<accession>A0ABP4BW55</accession>
<protein>
    <recommendedName>
        <fullName evidence="2">VOC domain-containing protein</fullName>
    </recommendedName>
</protein>
<dbReference type="InterPro" id="IPR004360">
    <property type="entry name" value="Glyas_Fos-R_dOase_dom"/>
</dbReference>
<dbReference type="PROSITE" id="PS51819">
    <property type="entry name" value="VOC"/>
    <property type="match status" value="1"/>
</dbReference>
<dbReference type="Gene3D" id="3.10.180.10">
    <property type="entry name" value="2,3-Dihydroxybiphenyl 1,2-Dioxygenase, domain 1"/>
    <property type="match status" value="1"/>
</dbReference>
<keyword evidence="1" id="KW-0479">Metal-binding</keyword>
<dbReference type="Proteomes" id="UP001500542">
    <property type="component" value="Unassembled WGS sequence"/>
</dbReference>
<gene>
    <name evidence="3" type="ORF">GCM10009554_64550</name>
</gene>
<dbReference type="PANTHER" id="PTHR43048">
    <property type="entry name" value="METHYLMALONYL-COA EPIMERASE"/>
    <property type="match status" value="1"/>
</dbReference>